<evidence type="ECO:0000313" key="4">
    <source>
        <dbReference type="Proteomes" id="UP000537718"/>
    </source>
</evidence>
<sequence length="243" mass="26465">MMSSKLLVKRLLFFILIINVQSMNAQAQTADQSLTIQQKSMVTISALTATGNTEKLKTVLNKGLDAGLTVNQIKEELVQLYAYCGFPRSLNAINAFIVVLDQRKAREITDQEGSGASPVSTTDKYETGRKNLQVLTGVEEAGPKKGANGFAPLIDTFLKEHLFADIFSRDLLTFQQRELITISTLAALTGVESQLQAHIGMGMNTGITEKQLADTFGLIEKTVSKDQADIARAALKKVIASKK</sequence>
<keyword evidence="1" id="KW-0732">Signal</keyword>
<feature type="chain" id="PRO_5030877878" evidence="1">
    <location>
        <begin position="28"/>
        <end position="243"/>
    </location>
</feature>
<dbReference type="EMBL" id="JACHCF010000006">
    <property type="protein sequence ID" value="MBB5621918.1"/>
    <property type="molecule type" value="Genomic_DNA"/>
</dbReference>
<dbReference type="PANTHER" id="PTHR33570:SF2">
    <property type="entry name" value="CARBOXYMUCONOLACTONE DECARBOXYLASE-LIKE DOMAIN-CONTAINING PROTEIN"/>
    <property type="match status" value="1"/>
</dbReference>
<proteinExistence type="predicted"/>
<dbReference type="SUPFAM" id="SSF69118">
    <property type="entry name" value="AhpD-like"/>
    <property type="match status" value="1"/>
</dbReference>
<dbReference type="InterPro" id="IPR029032">
    <property type="entry name" value="AhpD-like"/>
</dbReference>
<reference evidence="3 4" key="1">
    <citation type="submission" date="2020-08" db="EMBL/GenBank/DDBJ databases">
        <title>Genomic Encyclopedia of Type Strains, Phase IV (KMG-V): Genome sequencing to study the core and pangenomes of soil and plant-associated prokaryotes.</title>
        <authorList>
            <person name="Whitman W."/>
        </authorList>
    </citation>
    <scope>NUCLEOTIDE SEQUENCE [LARGE SCALE GENOMIC DNA]</scope>
    <source>
        <strain evidence="3 4">MP7CTX6</strain>
    </source>
</reference>
<dbReference type="Pfam" id="PF02627">
    <property type="entry name" value="CMD"/>
    <property type="match status" value="2"/>
</dbReference>
<feature type="domain" description="Carboxymuconolactone decarboxylase-like" evidence="2">
    <location>
        <begin position="28"/>
        <end position="95"/>
    </location>
</feature>
<name>A0A7W8YUC2_9SPHI</name>
<dbReference type="InterPro" id="IPR052512">
    <property type="entry name" value="4CMD/NDH-1_regulator"/>
</dbReference>
<dbReference type="GO" id="GO:0051920">
    <property type="term" value="F:peroxiredoxin activity"/>
    <property type="evidence" value="ECO:0007669"/>
    <property type="project" value="InterPro"/>
</dbReference>
<comment type="caution">
    <text evidence="3">The sequence shown here is derived from an EMBL/GenBank/DDBJ whole genome shotgun (WGS) entry which is preliminary data.</text>
</comment>
<protein>
    <submittedName>
        <fullName evidence="3">Alkylhydroperoxidase/carboxymuconolactone decarboxylase family protein YurZ</fullName>
    </submittedName>
</protein>
<feature type="signal peptide" evidence="1">
    <location>
        <begin position="1"/>
        <end position="27"/>
    </location>
</feature>
<gene>
    <name evidence="3" type="ORF">HDE69_002981</name>
</gene>
<dbReference type="RefSeq" id="WP_221270676.1">
    <property type="nucleotide sequence ID" value="NZ_JACHCF010000006.1"/>
</dbReference>
<dbReference type="PANTHER" id="PTHR33570">
    <property type="entry name" value="4-CARBOXYMUCONOLACTONE DECARBOXYLASE FAMILY PROTEIN"/>
    <property type="match status" value="1"/>
</dbReference>
<feature type="domain" description="Carboxymuconolactone decarboxylase-like" evidence="2">
    <location>
        <begin position="156"/>
        <end position="222"/>
    </location>
</feature>
<evidence type="ECO:0000256" key="1">
    <source>
        <dbReference type="SAM" id="SignalP"/>
    </source>
</evidence>
<keyword evidence="3" id="KW-0560">Oxidoreductase</keyword>
<keyword evidence="3" id="KW-0575">Peroxidase</keyword>
<dbReference type="AlphaFoldDB" id="A0A7W8YUC2"/>
<dbReference type="InterPro" id="IPR003779">
    <property type="entry name" value="CMD-like"/>
</dbReference>
<evidence type="ECO:0000259" key="2">
    <source>
        <dbReference type="Pfam" id="PF02627"/>
    </source>
</evidence>
<evidence type="ECO:0000313" key="3">
    <source>
        <dbReference type="EMBL" id="MBB5621918.1"/>
    </source>
</evidence>
<organism evidence="3 4">
    <name type="scientific">Pedobacter cryoconitis</name>
    <dbReference type="NCBI Taxonomy" id="188932"/>
    <lineage>
        <taxon>Bacteria</taxon>
        <taxon>Pseudomonadati</taxon>
        <taxon>Bacteroidota</taxon>
        <taxon>Sphingobacteriia</taxon>
        <taxon>Sphingobacteriales</taxon>
        <taxon>Sphingobacteriaceae</taxon>
        <taxon>Pedobacter</taxon>
    </lineage>
</organism>
<accession>A0A7W8YUC2</accession>
<dbReference type="Proteomes" id="UP000537718">
    <property type="component" value="Unassembled WGS sequence"/>
</dbReference>
<dbReference type="Gene3D" id="1.20.1290.10">
    <property type="entry name" value="AhpD-like"/>
    <property type="match status" value="1"/>
</dbReference>